<sequence length="657" mass="75514">MGGVDVGNAPWVPQVEMQFGNEDEAYEFYNKYAEIMGFSVRRSKMWTTSKDVLAARTFVCSKQGFRQKKKGFEPKKPRPATRTGCPACLTIKITPTGRYRVTDFISGHNHQLANPLTSHTLRSHRPKTKGRFSELDSVEDPKMVGRTSQGHSFQKSMVKGDAGAILEYLQKMQVENPLFFYAVRINESDSMSGFFWADGKSMMDYMYFGDVVCFDTTYKTSDYGRPLMLFLGVNHHKQLVLFGTALLYDGSRESYAWLFETFKTVMHGKQPKAFLSDRSEEISDVIAEVWPGAAQRLCVWHLFQNATMQLSQVFEGSKTFASEFSRCIFEYEEVEEFVSAWESLIEKYDLKDNEWLVKQFEERERWGLPFGRDVFCADFSSTLVKENWNTFLKRGLGQNVDMLQFLEHYDKVVEERRNAEMRADFNACQTLPRIPSFRMLKQAASAYTPAIFKVFEKEFELHMDCMVYSCGEIGATSDYKVIVEEKPKPHFVRYDSVTGTLLCSCKKFEFAGIQCRHVFKVLDFRNIKELPSQYILKRWRKDAKIGTIRHDSGYIMENDPKSSFARRYNYLCYILSSIAARAAKTTESSDFIESQMNLLSEQVEQLLHSRPFQIPYVISATSNEQRDVVESLADSLQHDSNTEAGFVGGATNGILGF</sequence>
<evidence type="ECO:0000313" key="2">
    <source>
        <dbReference type="Proteomes" id="UP000827976"/>
    </source>
</evidence>
<accession>A0ACB7VIG2</accession>
<organism evidence="1 2">
    <name type="scientific">Dioscorea alata</name>
    <name type="common">Purple yam</name>
    <dbReference type="NCBI Taxonomy" id="55571"/>
    <lineage>
        <taxon>Eukaryota</taxon>
        <taxon>Viridiplantae</taxon>
        <taxon>Streptophyta</taxon>
        <taxon>Embryophyta</taxon>
        <taxon>Tracheophyta</taxon>
        <taxon>Spermatophyta</taxon>
        <taxon>Magnoliopsida</taxon>
        <taxon>Liliopsida</taxon>
        <taxon>Dioscoreales</taxon>
        <taxon>Dioscoreaceae</taxon>
        <taxon>Dioscorea</taxon>
    </lineage>
</organism>
<name>A0ACB7VIG2_DIOAL</name>
<gene>
    <name evidence="1" type="ORF">IHE45_08G037800</name>
</gene>
<evidence type="ECO:0000313" key="1">
    <source>
        <dbReference type="EMBL" id="KAH7673898.1"/>
    </source>
</evidence>
<comment type="caution">
    <text evidence="1">The sequence shown here is derived from an EMBL/GenBank/DDBJ whole genome shotgun (WGS) entry which is preliminary data.</text>
</comment>
<protein>
    <submittedName>
        <fullName evidence="1">Zinc finger SWIM domain-containing protein 3</fullName>
    </submittedName>
</protein>
<dbReference type="Proteomes" id="UP000827976">
    <property type="component" value="Chromosome 8"/>
</dbReference>
<dbReference type="EMBL" id="CM037018">
    <property type="protein sequence ID" value="KAH7673898.1"/>
    <property type="molecule type" value="Genomic_DNA"/>
</dbReference>
<reference evidence="2" key="1">
    <citation type="journal article" date="2022" name="Nat. Commun.">
        <title>Chromosome evolution and the genetic basis of agronomically important traits in greater yam.</title>
        <authorList>
            <person name="Bredeson J.V."/>
            <person name="Lyons J.B."/>
            <person name="Oniyinde I.O."/>
            <person name="Okereke N.R."/>
            <person name="Kolade O."/>
            <person name="Nnabue I."/>
            <person name="Nwadili C.O."/>
            <person name="Hribova E."/>
            <person name="Parker M."/>
            <person name="Nwogha J."/>
            <person name="Shu S."/>
            <person name="Carlson J."/>
            <person name="Kariba R."/>
            <person name="Muthemba S."/>
            <person name="Knop K."/>
            <person name="Barton G.J."/>
            <person name="Sherwood A.V."/>
            <person name="Lopez-Montes A."/>
            <person name="Asiedu R."/>
            <person name="Jamnadass R."/>
            <person name="Muchugi A."/>
            <person name="Goodstein D."/>
            <person name="Egesi C.N."/>
            <person name="Featherston J."/>
            <person name="Asfaw A."/>
            <person name="Simpson G.G."/>
            <person name="Dolezel J."/>
            <person name="Hendre P.S."/>
            <person name="Van Deynze A."/>
            <person name="Kumar P.L."/>
            <person name="Obidiegwu J.E."/>
            <person name="Bhattacharjee R."/>
            <person name="Rokhsar D.S."/>
        </authorList>
    </citation>
    <scope>NUCLEOTIDE SEQUENCE [LARGE SCALE GENOMIC DNA]</scope>
    <source>
        <strain evidence="2">cv. TDa95/00328</strain>
    </source>
</reference>
<proteinExistence type="predicted"/>
<keyword evidence="2" id="KW-1185">Reference proteome</keyword>